<reference evidence="1 2" key="1">
    <citation type="submission" date="2017-11" db="EMBL/GenBank/DDBJ databases">
        <title>Draft genome sequence of Mitsuaria sp. HWN-4.</title>
        <authorList>
            <person name="Gundlapally S.R."/>
        </authorList>
    </citation>
    <scope>NUCLEOTIDE SEQUENCE [LARGE SCALE GENOMIC DNA]</scope>
    <source>
        <strain evidence="1 2">HWN-4</strain>
    </source>
</reference>
<gene>
    <name evidence="1" type="ORF">CS062_23875</name>
</gene>
<accession>A0A2G9C2K9</accession>
<sequence length="389" mass="42403">MGQVLTFSLRDAAGHLLFAAGQPLPDTPQVRELLARGPWVQAHETREYQRALAHKLDTMMLQGASLSALANAKAEYKPTRPMPLPVSAGPAHTAIWADLQWHAQQVLRDPRRPDFLLRLAQLLDTVLSRLNQQPDASLAMLVHDAGQEPLQYSARHALLSLVLAEMTTRQLGWSEGRRRTLGLAALTMNLDSGVQQDQHAMQPQALGEAQREQLAGHGDRAAATLREIGVDDEAWLNAVRLHHDAGPGPLAGRSDGELMARLLRRIDVYGARLSPRRSRRALSAAQAARAVYLDELQQPDEAGAALIKAIGLYPPGSLVRLTNGEEGMVLKRGHSASEPLVAALIGRSGTPLTVPVLRDTRLPAQAISASLAPHEVRLRVHMDAMLKLY</sequence>
<evidence type="ECO:0000313" key="2">
    <source>
        <dbReference type="Proteomes" id="UP000231501"/>
    </source>
</evidence>
<dbReference type="Gene3D" id="1.10.3210.10">
    <property type="entry name" value="Hypothetical protein af1432"/>
    <property type="match status" value="1"/>
</dbReference>
<dbReference type="EMBL" id="PEOG01000111">
    <property type="protein sequence ID" value="PIM50656.1"/>
    <property type="molecule type" value="Genomic_DNA"/>
</dbReference>
<dbReference type="AlphaFoldDB" id="A0A2G9C2K9"/>
<keyword evidence="2" id="KW-1185">Reference proteome</keyword>
<keyword evidence="1" id="KW-0378">Hydrolase</keyword>
<protein>
    <submittedName>
        <fullName evidence="1">Phosphohydrolase</fullName>
    </submittedName>
</protein>
<dbReference type="GO" id="GO:0016787">
    <property type="term" value="F:hydrolase activity"/>
    <property type="evidence" value="ECO:0007669"/>
    <property type="project" value="UniProtKB-KW"/>
</dbReference>
<comment type="caution">
    <text evidence="1">The sequence shown here is derived from an EMBL/GenBank/DDBJ whole genome shotgun (WGS) entry which is preliminary data.</text>
</comment>
<evidence type="ECO:0000313" key="1">
    <source>
        <dbReference type="EMBL" id="PIM50656.1"/>
    </source>
</evidence>
<dbReference type="Proteomes" id="UP000231501">
    <property type="component" value="Unassembled WGS sequence"/>
</dbReference>
<proteinExistence type="predicted"/>
<organism evidence="1 2">
    <name type="scientific">Roseateles chitinivorans</name>
    <dbReference type="NCBI Taxonomy" id="2917965"/>
    <lineage>
        <taxon>Bacteria</taxon>
        <taxon>Pseudomonadati</taxon>
        <taxon>Pseudomonadota</taxon>
        <taxon>Betaproteobacteria</taxon>
        <taxon>Burkholderiales</taxon>
        <taxon>Sphaerotilaceae</taxon>
        <taxon>Roseateles</taxon>
    </lineage>
</organism>
<name>A0A2G9C2K9_9BURK</name>